<dbReference type="SFLD" id="SFLDG01135">
    <property type="entry name" value="C1.5.6:_HAD__Beta-PGM__Phospha"/>
    <property type="match status" value="1"/>
</dbReference>
<dbReference type="SFLD" id="SFLDG01129">
    <property type="entry name" value="C1.5:_HAD__Beta-PGM__Phosphata"/>
    <property type="match status" value="1"/>
</dbReference>
<dbReference type="InterPro" id="IPR023214">
    <property type="entry name" value="HAD_sf"/>
</dbReference>
<evidence type="ECO:0000256" key="1">
    <source>
        <dbReference type="ARBA" id="ARBA00001946"/>
    </source>
</evidence>
<protein>
    <submittedName>
        <fullName evidence="6">HAD family phosphatase</fullName>
    </submittedName>
</protein>
<dbReference type="CDD" id="cd07505">
    <property type="entry name" value="HAD_BPGM-like"/>
    <property type="match status" value="1"/>
</dbReference>
<evidence type="ECO:0000313" key="6">
    <source>
        <dbReference type="EMBL" id="MFD3394742.1"/>
    </source>
</evidence>
<dbReference type="RefSeq" id="WP_377983619.1">
    <property type="nucleotide sequence ID" value="NZ_JBBKXZ010000003.1"/>
</dbReference>
<accession>A0ABW6DGA2</accession>
<dbReference type="Proteomes" id="UP001598138">
    <property type="component" value="Unassembled WGS sequence"/>
</dbReference>
<evidence type="ECO:0000256" key="4">
    <source>
        <dbReference type="ARBA" id="ARBA00022842"/>
    </source>
</evidence>
<sequence length="216" mass="24369">MNFQAVLFDMDGVVVDNLPYHVDAWLLFCERKQIPLTREIFYQELNGMNSKDTFEWFYKRELSRAEVEVLEEEKELIYRAFYRDHLKPAPGLLTFLKDLRDQGIKTALATSAGPGNIDFIVDGLGIRDQFDAIIGGAEVLKGKPDPEIYLKAASLLSVDPVDCWVIEDSLQGIAAGQAAGMRVVGMSTSHTPTELAHTDLVRPDFMQLFETLINFH</sequence>
<dbReference type="InterPro" id="IPR051600">
    <property type="entry name" value="Beta-PGM-like"/>
</dbReference>
<keyword evidence="7" id="KW-1185">Reference proteome</keyword>
<proteinExistence type="inferred from homology"/>
<evidence type="ECO:0000313" key="7">
    <source>
        <dbReference type="Proteomes" id="UP001598138"/>
    </source>
</evidence>
<dbReference type="Gene3D" id="1.10.150.240">
    <property type="entry name" value="Putative phosphatase, domain 2"/>
    <property type="match status" value="1"/>
</dbReference>
<evidence type="ECO:0000256" key="3">
    <source>
        <dbReference type="ARBA" id="ARBA00022723"/>
    </source>
</evidence>
<dbReference type="PRINTS" id="PR00413">
    <property type="entry name" value="HADHALOGNASE"/>
</dbReference>
<gene>
    <name evidence="6" type="ORF">U0R10_08915</name>
</gene>
<name>A0ABW6DGA2_9BACT</name>
<organism evidence="6 7">
    <name type="scientific">Aquirufa avitistagni</name>
    <dbReference type="NCBI Taxonomy" id="3104728"/>
    <lineage>
        <taxon>Bacteria</taxon>
        <taxon>Pseudomonadati</taxon>
        <taxon>Bacteroidota</taxon>
        <taxon>Cytophagia</taxon>
        <taxon>Cytophagales</taxon>
        <taxon>Flectobacillaceae</taxon>
        <taxon>Aquirufa</taxon>
    </lineage>
</organism>
<dbReference type="EMBL" id="JBBKXZ010000003">
    <property type="protein sequence ID" value="MFD3394742.1"/>
    <property type="molecule type" value="Genomic_DNA"/>
</dbReference>
<keyword evidence="4" id="KW-0460">Magnesium</keyword>
<reference evidence="6 7" key="1">
    <citation type="submission" date="2024-03" db="EMBL/GenBank/DDBJ databases">
        <title>Aquirufa genome sequencing.</title>
        <authorList>
            <person name="Pitt A."/>
            <person name="Hahn M.W."/>
        </authorList>
    </citation>
    <scope>NUCLEOTIDE SEQUENCE [LARGE SCALE GENOMIC DNA]</scope>
    <source>
        <strain evidence="6 7">OSTEICH-129V</strain>
    </source>
</reference>
<dbReference type="Gene3D" id="3.40.50.1000">
    <property type="entry name" value="HAD superfamily/HAD-like"/>
    <property type="match status" value="1"/>
</dbReference>
<evidence type="ECO:0000256" key="2">
    <source>
        <dbReference type="ARBA" id="ARBA00006171"/>
    </source>
</evidence>
<keyword evidence="3" id="KW-0479">Metal-binding</keyword>
<dbReference type="InterPro" id="IPR023198">
    <property type="entry name" value="PGP-like_dom2"/>
</dbReference>
<dbReference type="InterPro" id="IPR036412">
    <property type="entry name" value="HAD-like_sf"/>
</dbReference>
<comment type="cofactor">
    <cofactor evidence="1">
        <name>Mg(2+)</name>
        <dbReference type="ChEBI" id="CHEBI:18420"/>
    </cofactor>
</comment>
<comment type="caution">
    <text evidence="6">The sequence shown here is derived from an EMBL/GenBank/DDBJ whole genome shotgun (WGS) entry which is preliminary data.</text>
</comment>
<evidence type="ECO:0000256" key="5">
    <source>
        <dbReference type="ARBA" id="ARBA00023277"/>
    </source>
</evidence>
<dbReference type="SUPFAM" id="SSF56784">
    <property type="entry name" value="HAD-like"/>
    <property type="match status" value="1"/>
</dbReference>
<dbReference type="NCBIfam" id="TIGR01509">
    <property type="entry name" value="HAD-SF-IA-v3"/>
    <property type="match status" value="1"/>
</dbReference>
<dbReference type="PANTHER" id="PTHR46193">
    <property type="entry name" value="6-PHOSPHOGLUCONATE PHOSPHATASE"/>
    <property type="match status" value="1"/>
</dbReference>
<dbReference type="SFLD" id="SFLDS00003">
    <property type="entry name" value="Haloacid_Dehalogenase"/>
    <property type="match status" value="1"/>
</dbReference>
<comment type="similarity">
    <text evidence="2">Belongs to the HAD-like hydrolase superfamily. CbbY/CbbZ/Gph/YieH family.</text>
</comment>
<keyword evidence="5" id="KW-0119">Carbohydrate metabolism</keyword>
<dbReference type="Pfam" id="PF00702">
    <property type="entry name" value="Hydrolase"/>
    <property type="match status" value="1"/>
</dbReference>
<dbReference type="InterPro" id="IPR006439">
    <property type="entry name" value="HAD-SF_hydro_IA"/>
</dbReference>
<dbReference type="PANTHER" id="PTHR46193:SF18">
    <property type="entry name" value="HEXITOL PHOSPHATASE B"/>
    <property type="match status" value="1"/>
</dbReference>